<feature type="region of interest" description="Disordered" evidence="1">
    <location>
        <begin position="120"/>
        <end position="150"/>
    </location>
</feature>
<reference evidence="2" key="1">
    <citation type="submission" date="2016-04" db="EMBL/GenBank/DDBJ databases">
        <authorList>
            <person name="Evans L.H."/>
            <person name="Alamgir A."/>
            <person name="Owens N."/>
            <person name="Weber N.D."/>
            <person name="Virtaneva K."/>
            <person name="Barbian K."/>
            <person name="Babar A."/>
            <person name="Rosenke K."/>
        </authorList>
    </citation>
    <scope>NUCLEOTIDE SEQUENCE [LARGE SCALE GENOMIC DNA]</scope>
    <source>
        <strain evidence="2">CBS 101.48</strain>
    </source>
</reference>
<evidence type="ECO:0000313" key="2">
    <source>
        <dbReference type="EMBL" id="SAM00387.1"/>
    </source>
</evidence>
<dbReference type="Proteomes" id="UP000078561">
    <property type="component" value="Unassembled WGS sequence"/>
</dbReference>
<feature type="compositionally biased region" description="Low complexity" evidence="1">
    <location>
        <begin position="184"/>
        <end position="207"/>
    </location>
</feature>
<feature type="compositionally biased region" description="Acidic residues" evidence="1">
    <location>
        <begin position="137"/>
        <end position="148"/>
    </location>
</feature>
<organism evidence="2">
    <name type="scientific">Absidia glauca</name>
    <name type="common">Pin mould</name>
    <dbReference type="NCBI Taxonomy" id="4829"/>
    <lineage>
        <taxon>Eukaryota</taxon>
        <taxon>Fungi</taxon>
        <taxon>Fungi incertae sedis</taxon>
        <taxon>Mucoromycota</taxon>
        <taxon>Mucoromycotina</taxon>
        <taxon>Mucoromycetes</taxon>
        <taxon>Mucorales</taxon>
        <taxon>Cunninghamellaceae</taxon>
        <taxon>Absidia</taxon>
    </lineage>
</organism>
<keyword evidence="3" id="KW-1185">Reference proteome</keyword>
<evidence type="ECO:0000313" key="3">
    <source>
        <dbReference type="Proteomes" id="UP000078561"/>
    </source>
</evidence>
<dbReference type="AlphaFoldDB" id="A0A168NEI2"/>
<accession>A0A168NEI2</accession>
<dbReference type="EMBL" id="LT553181">
    <property type="protein sequence ID" value="SAM00387.1"/>
    <property type="molecule type" value="Genomic_DNA"/>
</dbReference>
<protein>
    <recommendedName>
        <fullName evidence="4">Nitrogen regulatory protein areA GATA-like domain-containing protein</fullName>
    </recommendedName>
</protein>
<evidence type="ECO:0008006" key="4">
    <source>
        <dbReference type="Google" id="ProtNLM"/>
    </source>
</evidence>
<dbReference type="OrthoDB" id="5054775at2759"/>
<feature type="region of interest" description="Disordered" evidence="1">
    <location>
        <begin position="184"/>
        <end position="211"/>
    </location>
</feature>
<proteinExistence type="predicted"/>
<evidence type="ECO:0000256" key="1">
    <source>
        <dbReference type="SAM" id="MobiDB-lite"/>
    </source>
</evidence>
<gene>
    <name evidence="2" type="primary">ABSGL_06068.1 scaffold 7611</name>
</gene>
<dbReference type="InParanoid" id="A0A168NEI2"/>
<name>A0A168NEI2_ABSGL</name>
<sequence length="263" mass="29109">MLQRLDIPILSLNTPAHVTHKDTGDVHADSFLWSVFKKCANSLEKDRRQENLNWRLWRRGSGQSSTLTSSSSLTIDGGDTWSNCSSYTSTPAANTLLNESFNTPAPKFCISEFENEAPIHADQQQGDDTKDWQLDGGSDDDEDEDDDMTLFGDDTHWSCCEFKKTPPPVVDQRSLLSNMLLQCPSPRAGSSSSSSSSSSQPMAPSSSTFVEKDDLLSSSMKRYVQWEKKQNSGPAAGLMVAPCPSPSSFMIHRDSFDTFRGCW</sequence>